<gene>
    <name evidence="4" type="ORF">FM125_00810</name>
</gene>
<feature type="region of interest" description="Disordered" evidence="2">
    <location>
        <begin position="1"/>
        <end position="52"/>
    </location>
</feature>
<evidence type="ECO:0000256" key="1">
    <source>
        <dbReference type="ARBA" id="ARBA00043967"/>
    </source>
</evidence>
<feature type="domain" description="SUF system FeS cluster assembly SufBD core" evidence="3">
    <location>
        <begin position="160"/>
        <end position="384"/>
    </location>
</feature>
<dbReference type="SUPFAM" id="SSF101960">
    <property type="entry name" value="Stabilizer of iron transporter SufD"/>
    <property type="match status" value="1"/>
</dbReference>
<dbReference type="Proteomes" id="UP000196230">
    <property type="component" value="Unassembled WGS sequence"/>
</dbReference>
<comment type="similarity">
    <text evidence="1">Belongs to the iron-sulfur cluster assembly SufBD family.</text>
</comment>
<dbReference type="PANTHER" id="PTHR43575:SF1">
    <property type="entry name" value="PROTEIN ABCI7, CHLOROPLASTIC"/>
    <property type="match status" value="1"/>
</dbReference>
<reference evidence="4 5" key="1">
    <citation type="submission" date="2017-02" db="EMBL/GenBank/DDBJ databases">
        <authorList>
            <person name="Peterson S.W."/>
        </authorList>
    </citation>
    <scope>NUCLEOTIDE SEQUENCE [LARGE SCALE GENOMIC DNA]</scope>
    <source>
        <strain evidence="4 5">2B3F</strain>
    </source>
</reference>
<dbReference type="InterPro" id="IPR037284">
    <property type="entry name" value="SUF_FeS_clus_asmbl_SufBD_sf"/>
</dbReference>
<dbReference type="InterPro" id="IPR011542">
    <property type="entry name" value="SUF_FeS_clus_asmbl_SufD"/>
</dbReference>
<dbReference type="InterPro" id="IPR000825">
    <property type="entry name" value="SUF_FeS_clus_asmbl_SufBD_core"/>
</dbReference>
<name>A0A1R4I989_9MICC</name>
<dbReference type="GO" id="GO:0016226">
    <property type="term" value="P:iron-sulfur cluster assembly"/>
    <property type="evidence" value="ECO:0007669"/>
    <property type="project" value="InterPro"/>
</dbReference>
<evidence type="ECO:0000259" key="3">
    <source>
        <dbReference type="Pfam" id="PF01458"/>
    </source>
</evidence>
<dbReference type="EMBL" id="FUKP01000006">
    <property type="protein sequence ID" value="SJN16256.1"/>
    <property type="molecule type" value="Genomic_DNA"/>
</dbReference>
<dbReference type="AlphaFoldDB" id="A0A1R4I989"/>
<dbReference type="NCBIfam" id="TIGR01981">
    <property type="entry name" value="sufD"/>
    <property type="match status" value="1"/>
</dbReference>
<protein>
    <submittedName>
        <fullName evidence="4">Iron-sulfur cluster assembly protein SufD</fullName>
    </submittedName>
</protein>
<sequence>MTTTDNTTLGAESPLIPGMGEEGEKLTVTQATAAPARRATQGVDSRGSRPVSRELSAFPVLTGREEDWRFTPLKRLQGLHLPDGDEGRLTGAAPSVTVSELEGVRVETVSRDDSRLGTVHTPEDRVSAAAWNSFSEATVVTVSGEVSAPVRIDVVGTGTEAAASHLKVVVEANRRADVVITHKGSAVLAQNVEFELARDAALNVTSIQAWDAGSVHVSSQQASVDTGAHFKHVAVTYGGDLVRLTPTARFADERGEAELYGLYYADAGQHLEQRLFVDHNRPNCVSNVLYKGALQGQDAHTVWVGDVLIRAEAEGTDTYEKNQNLLLTDGARADSVPNLEIETGVIEGAGHASATGRFDETQLFYLMARGIGEDEARKLIVRGFLNEIIQKVGVADVEQELTDVMEAELKIASL</sequence>
<dbReference type="InterPro" id="IPR055346">
    <property type="entry name" value="Fe-S_cluster_assembly_SufBD"/>
</dbReference>
<dbReference type="Pfam" id="PF01458">
    <property type="entry name" value="SUFBD_core"/>
    <property type="match status" value="1"/>
</dbReference>
<evidence type="ECO:0000313" key="4">
    <source>
        <dbReference type="EMBL" id="SJN16256.1"/>
    </source>
</evidence>
<feature type="compositionally biased region" description="Polar residues" evidence="2">
    <location>
        <begin position="1"/>
        <end position="10"/>
    </location>
</feature>
<evidence type="ECO:0000256" key="2">
    <source>
        <dbReference type="SAM" id="MobiDB-lite"/>
    </source>
</evidence>
<evidence type="ECO:0000313" key="5">
    <source>
        <dbReference type="Proteomes" id="UP000196230"/>
    </source>
</evidence>
<proteinExistence type="inferred from homology"/>
<feature type="compositionally biased region" description="Low complexity" evidence="2">
    <location>
        <begin position="27"/>
        <end position="41"/>
    </location>
</feature>
<accession>A0A1R4I989</accession>
<organism evidence="4 5">
    <name type="scientific">Micrococcus lylae</name>
    <dbReference type="NCBI Taxonomy" id="1273"/>
    <lineage>
        <taxon>Bacteria</taxon>
        <taxon>Bacillati</taxon>
        <taxon>Actinomycetota</taxon>
        <taxon>Actinomycetes</taxon>
        <taxon>Micrococcales</taxon>
        <taxon>Micrococcaceae</taxon>
        <taxon>Micrococcus</taxon>
    </lineage>
</organism>
<dbReference type="PANTHER" id="PTHR43575">
    <property type="entry name" value="PROTEIN ABCI7, CHLOROPLASTIC"/>
    <property type="match status" value="1"/>
</dbReference>
<dbReference type="RefSeq" id="WP_087133337.1">
    <property type="nucleotide sequence ID" value="NZ_CP126965.1"/>
</dbReference>